<gene>
    <name evidence="1" type="ORF">PUN28_007391</name>
</gene>
<organism evidence="1 2">
    <name type="scientific">Cardiocondyla obscurior</name>
    <dbReference type="NCBI Taxonomy" id="286306"/>
    <lineage>
        <taxon>Eukaryota</taxon>
        <taxon>Metazoa</taxon>
        <taxon>Ecdysozoa</taxon>
        <taxon>Arthropoda</taxon>
        <taxon>Hexapoda</taxon>
        <taxon>Insecta</taxon>
        <taxon>Pterygota</taxon>
        <taxon>Neoptera</taxon>
        <taxon>Endopterygota</taxon>
        <taxon>Hymenoptera</taxon>
        <taxon>Apocrita</taxon>
        <taxon>Aculeata</taxon>
        <taxon>Formicoidea</taxon>
        <taxon>Formicidae</taxon>
        <taxon>Myrmicinae</taxon>
        <taxon>Cardiocondyla</taxon>
    </lineage>
</organism>
<evidence type="ECO:0000313" key="2">
    <source>
        <dbReference type="Proteomes" id="UP001430953"/>
    </source>
</evidence>
<sequence length="93" mass="10905">MRRARPWVLFRHDNGECACTPCAYNRQRQSVVNGNATSLWNETLAFASEKFIHKGKSDIKTKREEERERKREKDELIANSFVAERKALGCWFS</sequence>
<evidence type="ECO:0000313" key="1">
    <source>
        <dbReference type="EMBL" id="KAL0122638.1"/>
    </source>
</evidence>
<reference evidence="1 2" key="1">
    <citation type="submission" date="2023-03" db="EMBL/GenBank/DDBJ databases">
        <title>High recombination rates correlate with genetic variation in Cardiocondyla obscurior ants.</title>
        <authorList>
            <person name="Errbii M."/>
        </authorList>
    </citation>
    <scope>NUCLEOTIDE SEQUENCE [LARGE SCALE GENOMIC DNA]</scope>
    <source>
        <strain evidence="1">Alpha-2009</strain>
        <tissue evidence="1">Whole body</tissue>
    </source>
</reference>
<proteinExistence type="predicted"/>
<keyword evidence="2" id="KW-1185">Reference proteome</keyword>
<dbReference type="EMBL" id="JADYXP020000006">
    <property type="protein sequence ID" value="KAL0122638.1"/>
    <property type="molecule type" value="Genomic_DNA"/>
</dbReference>
<comment type="caution">
    <text evidence="1">The sequence shown here is derived from an EMBL/GenBank/DDBJ whole genome shotgun (WGS) entry which is preliminary data.</text>
</comment>
<dbReference type="AlphaFoldDB" id="A0AAW2G3M9"/>
<accession>A0AAW2G3M9</accession>
<dbReference type="Proteomes" id="UP001430953">
    <property type="component" value="Unassembled WGS sequence"/>
</dbReference>
<name>A0AAW2G3M9_9HYME</name>
<protein>
    <submittedName>
        <fullName evidence="1">Uncharacterized protein</fullName>
    </submittedName>
</protein>